<organism evidence="2 3">
    <name type="scientific">Desulforamulus ruminis (strain ATCC 23193 / DSM 2154 / NCIMB 8452 / DL)</name>
    <name type="common">Desulfotomaculum ruminis</name>
    <dbReference type="NCBI Taxonomy" id="696281"/>
    <lineage>
        <taxon>Bacteria</taxon>
        <taxon>Bacillati</taxon>
        <taxon>Bacillota</taxon>
        <taxon>Clostridia</taxon>
        <taxon>Eubacteriales</taxon>
        <taxon>Peptococcaceae</taxon>
        <taxon>Desulforamulus</taxon>
    </lineage>
</organism>
<dbReference type="InterPro" id="IPR054656">
    <property type="entry name" value="DVU_1557-like"/>
</dbReference>
<gene>
    <name evidence="2" type="ordered locus">Desru_0525</name>
</gene>
<dbReference type="STRING" id="696281.Desru_0525"/>
<feature type="domain" description="DUF7479" evidence="1">
    <location>
        <begin position="11"/>
        <end position="70"/>
    </location>
</feature>
<dbReference type="eggNOG" id="ENOG5033A2R">
    <property type="taxonomic scope" value="Bacteria"/>
</dbReference>
<dbReference type="EMBL" id="CP002780">
    <property type="protein sequence ID" value="AEG58811.1"/>
    <property type="molecule type" value="Genomic_DNA"/>
</dbReference>
<dbReference type="KEGG" id="dru:Desru_0525"/>
<dbReference type="Pfam" id="PF24292">
    <property type="entry name" value="DUF7479"/>
    <property type="match status" value="1"/>
</dbReference>
<reference evidence="3" key="1">
    <citation type="submission" date="2011-05" db="EMBL/GenBank/DDBJ databases">
        <title>Complete sequence of Desulfotomaculum ruminis DSM 2154.</title>
        <authorList>
            <person name="Lucas S."/>
            <person name="Copeland A."/>
            <person name="Lapidus A."/>
            <person name="Cheng J.-F."/>
            <person name="Goodwin L."/>
            <person name="Pitluck S."/>
            <person name="Lu M."/>
            <person name="Detter J.C."/>
            <person name="Han C."/>
            <person name="Tapia R."/>
            <person name="Land M."/>
            <person name="Hauser L."/>
            <person name="Kyrpides N."/>
            <person name="Ivanova N."/>
            <person name="Mikhailova N."/>
            <person name="Pagani I."/>
            <person name="Stams A.J.M."/>
            <person name="Plugge C.M."/>
            <person name="Muyzer G."/>
            <person name="Kuever J."/>
            <person name="Parshina S.N."/>
            <person name="Ivanova A.E."/>
            <person name="Nazina T.N."/>
            <person name="Brambilla E."/>
            <person name="Spring S."/>
            <person name="Klenk H.-P."/>
            <person name="Woyke T."/>
        </authorList>
    </citation>
    <scope>NUCLEOTIDE SEQUENCE [LARGE SCALE GENOMIC DNA]</scope>
    <source>
        <strain evidence="3">ATCC 23193 / DSM 2154 / NCIB 8452 / DL</strain>
    </source>
</reference>
<keyword evidence="3" id="KW-1185">Reference proteome</keyword>
<dbReference type="RefSeq" id="WP_013840586.1">
    <property type="nucleotide sequence ID" value="NC_015589.1"/>
</dbReference>
<evidence type="ECO:0000313" key="2">
    <source>
        <dbReference type="EMBL" id="AEG58811.1"/>
    </source>
</evidence>
<dbReference type="HOGENOM" id="CLU_202418_0_0_9"/>
<evidence type="ECO:0000259" key="1">
    <source>
        <dbReference type="Pfam" id="PF24292"/>
    </source>
</evidence>
<protein>
    <recommendedName>
        <fullName evidence="1">DUF7479 domain-containing protein</fullName>
    </recommendedName>
</protein>
<name>F6DS49_DESRL</name>
<dbReference type="AlphaFoldDB" id="F6DS49"/>
<dbReference type="InterPro" id="IPR055902">
    <property type="entry name" value="DUF7479"/>
</dbReference>
<dbReference type="NCBIfam" id="NF045645">
    <property type="entry name" value="DVU_1557_fam"/>
    <property type="match status" value="1"/>
</dbReference>
<dbReference type="Proteomes" id="UP000009234">
    <property type="component" value="Chromosome"/>
</dbReference>
<reference evidence="2 3" key="2">
    <citation type="journal article" date="2012" name="Stand. Genomic Sci.">
        <title>Complete genome sequence of the sulfate-reducing firmicute Desulfotomaculum ruminis type strain (DL(T)).</title>
        <authorList>
            <person name="Spring S."/>
            <person name="Visser M."/>
            <person name="Lu M."/>
            <person name="Copeland A."/>
            <person name="Lapidus A."/>
            <person name="Lucas S."/>
            <person name="Cheng J.F."/>
            <person name="Han C."/>
            <person name="Tapia R."/>
            <person name="Goodwin L.A."/>
            <person name="Pitluck S."/>
            <person name="Ivanova N."/>
            <person name="Land M."/>
            <person name="Hauser L."/>
            <person name="Larimer F."/>
            <person name="Rohde M."/>
            <person name="Goker M."/>
            <person name="Detter J.C."/>
            <person name="Kyrpides N.C."/>
            <person name="Woyke T."/>
            <person name="Schaap P.J."/>
            <person name="Plugge C.M."/>
            <person name="Muyzer G."/>
            <person name="Kuever J."/>
            <person name="Pereira I.A."/>
            <person name="Parshina S.N."/>
            <person name="Bernier-Latmani R."/>
            <person name="Stams A.J."/>
            <person name="Klenk H.P."/>
        </authorList>
    </citation>
    <scope>NUCLEOTIDE SEQUENCE [LARGE SCALE GENOMIC DNA]</scope>
    <source>
        <strain evidence="3">ATCC 23193 / DSM 2154 / NCIB 8452 / DL</strain>
    </source>
</reference>
<dbReference type="OrthoDB" id="1753012at2"/>
<evidence type="ECO:0000313" key="3">
    <source>
        <dbReference type="Proteomes" id="UP000009234"/>
    </source>
</evidence>
<sequence>MKQVQNQPEQKNWECVKCGVFMERGKVNISYMGSQFPVELLKCPKCGLVFIPEELVLGKMAEVEKSLEDK</sequence>
<accession>F6DS49</accession>
<proteinExistence type="predicted"/>